<keyword evidence="2" id="KW-1185">Reference proteome</keyword>
<reference evidence="1 2" key="1">
    <citation type="submission" date="2011-10" db="EMBL/GenBank/DDBJ databases">
        <title>The Improved High-Quality Draft genome of Methanoplanus limicola DSM 2279.</title>
        <authorList>
            <consortium name="US DOE Joint Genome Institute (JGI-PGF)"/>
            <person name="Lucas S."/>
            <person name="Copeland A."/>
            <person name="Lapidus A."/>
            <person name="Glavina del Rio T."/>
            <person name="Dalin E."/>
            <person name="Tice H."/>
            <person name="Bruce D."/>
            <person name="Goodwin L."/>
            <person name="Pitluck S."/>
            <person name="Peters L."/>
            <person name="Mikhailova N."/>
            <person name="Lu M."/>
            <person name="Kyrpides N."/>
            <person name="Mavromatis K."/>
            <person name="Ivanova N."/>
            <person name="Markowitz V."/>
            <person name="Cheng J.-F."/>
            <person name="Hugenholtz P."/>
            <person name="Woyke T."/>
            <person name="Wu D."/>
            <person name="Wirth R."/>
            <person name="Brambilla E.-M."/>
            <person name="Klenk H.-P."/>
            <person name="Eisen J.A."/>
        </authorList>
    </citation>
    <scope>NUCLEOTIDE SEQUENCE [LARGE SCALE GENOMIC DNA]</scope>
    <source>
        <strain evidence="1 2">DSM 2279</strain>
    </source>
</reference>
<gene>
    <name evidence="1" type="ORF">Metlim_1239</name>
</gene>
<accession>H1Z182</accession>
<sequence>MAKKSANPPKISVYFVEEDDIPLYDKLENLRAKRKLSKNRLILEIIREHLDNLENESNLTSQPMTEEEAQRLAECERGMVEMKNEIAEIKKLILSVMPEPDE</sequence>
<dbReference type="HOGENOM" id="CLU_2271067_0_0_2"/>
<name>H1Z182_9EURY</name>
<protein>
    <submittedName>
        <fullName evidence="1">Uncharacterized protein</fullName>
    </submittedName>
</protein>
<dbReference type="EMBL" id="CM001436">
    <property type="protein sequence ID" value="EHQ35349.1"/>
    <property type="molecule type" value="Genomic_DNA"/>
</dbReference>
<dbReference type="AlphaFoldDB" id="H1Z182"/>
<proteinExistence type="predicted"/>
<dbReference type="InParanoid" id="H1Z182"/>
<dbReference type="RefSeq" id="WP_004077100.1">
    <property type="nucleotide sequence ID" value="NZ_CM001436.1"/>
</dbReference>
<organism evidence="1 2">
    <name type="scientific">Methanoplanus limicola DSM 2279</name>
    <dbReference type="NCBI Taxonomy" id="937775"/>
    <lineage>
        <taxon>Archaea</taxon>
        <taxon>Methanobacteriati</taxon>
        <taxon>Methanobacteriota</taxon>
        <taxon>Stenosarchaea group</taxon>
        <taxon>Methanomicrobia</taxon>
        <taxon>Methanomicrobiales</taxon>
        <taxon>Methanomicrobiaceae</taxon>
        <taxon>Methanoplanus</taxon>
    </lineage>
</organism>
<dbReference type="STRING" id="937775.Metlim_1239"/>
<dbReference type="Proteomes" id="UP000005741">
    <property type="component" value="Chromosome"/>
</dbReference>
<evidence type="ECO:0000313" key="1">
    <source>
        <dbReference type="EMBL" id="EHQ35349.1"/>
    </source>
</evidence>
<evidence type="ECO:0000313" key="2">
    <source>
        <dbReference type="Proteomes" id="UP000005741"/>
    </source>
</evidence>